<dbReference type="InterPro" id="IPR033120">
    <property type="entry name" value="HOTDOG_ACOT"/>
</dbReference>
<keyword evidence="2 3" id="KW-0378">Hydrolase</keyword>
<evidence type="ECO:0000313" key="5">
    <source>
        <dbReference type="EMBL" id="ROR65927.1"/>
    </source>
</evidence>
<name>A0A3N2ASA0_9MICO</name>
<sequence length="315" mass="34151">MRDRITLRFMAAPTDAAHGGGTVQAGRVLEWIDKAGFACAAGYSGSYCVTAYVGNVHYTAPIRPGSLIEASARITHTGRSSMHVFVTVEAADPRTGEFEVALDCLLVFVAVDEQGKAKAVPPWRPRTSDDELLARGSEERIEARKRIHDLHTAIQFSPAMTGPSETFRFLANPTDVNWGGNAHGGIVMRWIDETSTACAAGYAGADPVAVYTGGIHFYRPIHIGHIVEIETRLLHTGPRSMHILARTRTGDPRTDELELATQCMSVYVVRGADGDAMAMAPLVLRSEADRVADAQVREIVAERAQLPPLPVPRRG</sequence>
<evidence type="ECO:0000259" key="4">
    <source>
        <dbReference type="PROSITE" id="PS51770"/>
    </source>
</evidence>
<comment type="similarity">
    <text evidence="1">Belongs to the acyl coenzyme A hydrolase family.</text>
</comment>
<dbReference type="Pfam" id="PF03061">
    <property type="entry name" value="4HBT"/>
    <property type="match status" value="2"/>
</dbReference>
<dbReference type="OrthoDB" id="9809430at2"/>
<dbReference type="GO" id="GO:0052816">
    <property type="term" value="F:long-chain fatty acyl-CoA hydrolase activity"/>
    <property type="evidence" value="ECO:0007669"/>
    <property type="project" value="TreeGrafter"/>
</dbReference>
<dbReference type="InterPro" id="IPR006683">
    <property type="entry name" value="Thioestr_dom"/>
</dbReference>
<organism evidence="5 6">
    <name type="scientific">Agrococcus jenensis</name>
    <dbReference type="NCBI Taxonomy" id="46353"/>
    <lineage>
        <taxon>Bacteria</taxon>
        <taxon>Bacillati</taxon>
        <taxon>Actinomycetota</taxon>
        <taxon>Actinomycetes</taxon>
        <taxon>Micrococcales</taxon>
        <taxon>Microbacteriaceae</taxon>
        <taxon>Agrococcus</taxon>
    </lineage>
</organism>
<dbReference type="PANTHER" id="PTHR11049:SF16">
    <property type="entry name" value="PROTEIN VDLD"/>
    <property type="match status" value="1"/>
</dbReference>
<comment type="caution">
    <text evidence="5">The sequence shown here is derived from an EMBL/GenBank/DDBJ whole genome shotgun (WGS) entry which is preliminary data.</text>
</comment>
<dbReference type="InterPro" id="IPR040170">
    <property type="entry name" value="Cytosol_ACT"/>
</dbReference>
<evidence type="ECO:0000313" key="6">
    <source>
        <dbReference type="Proteomes" id="UP000275456"/>
    </source>
</evidence>
<dbReference type="Gene3D" id="3.10.129.10">
    <property type="entry name" value="Hotdog Thioesterase"/>
    <property type="match status" value="2"/>
</dbReference>
<evidence type="ECO:0000256" key="3">
    <source>
        <dbReference type="PROSITE-ProRule" id="PRU01106"/>
    </source>
</evidence>
<dbReference type="SUPFAM" id="SSF54637">
    <property type="entry name" value="Thioesterase/thiol ester dehydrase-isomerase"/>
    <property type="match status" value="2"/>
</dbReference>
<dbReference type="AlphaFoldDB" id="A0A3N2ASA0"/>
<accession>A0A3N2ASA0</accession>
<dbReference type="RefSeq" id="WP_123696964.1">
    <property type="nucleotide sequence ID" value="NZ_RKHJ01000001.1"/>
</dbReference>
<dbReference type="GO" id="GO:0006637">
    <property type="term" value="P:acyl-CoA metabolic process"/>
    <property type="evidence" value="ECO:0007669"/>
    <property type="project" value="TreeGrafter"/>
</dbReference>
<dbReference type="PANTHER" id="PTHR11049">
    <property type="entry name" value="ACYL COENZYME A THIOESTER HYDROLASE"/>
    <property type="match status" value="1"/>
</dbReference>
<protein>
    <submittedName>
        <fullName evidence="5">4-hydroxybenzoyl-CoA thioesterase</fullName>
    </submittedName>
</protein>
<dbReference type="PROSITE" id="PS51770">
    <property type="entry name" value="HOTDOG_ACOT"/>
    <property type="match status" value="2"/>
</dbReference>
<evidence type="ECO:0000256" key="2">
    <source>
        <dbReference type="ARBA" id="ARBA00022801"/>
    </source>
</evidence>
<dbReference type="EMBL" id="RKHJ01000001">
    <property type="protein sequence ID" value="ROR65927.1"/>
    <property type="molecule type" value="Genomic_DNA"/>
</dbReference>
<reference evidence="5 6" key="1">
    <citation type="submission" date="2018-11" db="EMBL/GenBank/DDBJ databases">
        <title>Sequencing the genomes of 1000 actinobacteria strains.</title>
        <authorList>
            <person name="Klenk H.-P."/>
        </authorList>
    </citation>
    <scope>NUCLEOTIDE SEQUENCE [LARGE SCALE GENOMIC DNA]</scope>
    <source>
        <strain evidence="5 6">DSM 9580</strain>
    </source>
</reference>
<dbReference type="InterPro" id="IPR029069">
    <property type="entry name" value="HotDog_dom_sf"/>
</dbReference>
<dbReference type="Proteomes" id="UP000275456">
    <property type="component" value="Unassembled WGS sequence"/>
</dbReference>
<feature type="domain" description="HotDog ACOT-type" evidence="4">
    <location>
        <begin position="1"/>
        <end position="114"/>
    </location>
</feature>
<evidence type="ECO:0000256" key="1">
    <source>
        <dbReference type="ARBA" id="ARBA00010458"/>
    </source>
</evidence>
<dbReference type="GO" id="GO:0005829">
    <property type="term" value="C:cytosol"/>
    <property type="evidence" value="ECO:0007669"/>
    <property type="project" value="TreeGrafter"/>
</dbReference>
<gene>
    <name evidence="5" type="ORF">EDD26_1298</name>
</gene>
<keyword evidence="6" id="KW-1185">Reference proteome</keyword>
<dbReference type="CDD" id="cd03442">
    <property type="entry name" value="BFIT_BACH"/>
    <property type="match status" value="2"/>
</dbReference>
<proteinExistence type="inferred from homology"/>
<feature type="domain" description="HotDog ACOT-type" evidence="4">
    <location>
        <begin position="161"/>
        <end position="273"/>
    </location>
</feature>